<keyword evidence="1" id="KW-0472">Membrane</keyword>
<keyword evidence="1" id="KW-1133">Transmembrane helix</keyword>
<feature type="transmembrane region" description="Helical" evidence="1">
    <location>
        <begin position="121"/>
        <end position="140"/>
    </location>
</feature>
<reference evidence="2 3" key="1">
    <citation type="submission" date="2021-05" db="EMBL/GenBank/DDBJ databases">
        <authorList>
            <person name="Zahm M."/>
            <person name="Klopp C."/>
            <person name="Cabau C."/>
            <person name="Kuhl H."/>
            <person name="Suciu R."/>
            <person name="Ciorpac M."/>
            <person name="Holostenco D."/>
            <person name="Gessner J."/>
            <person name="Wuertz S."/>
            <person name="Hohne C."/>
            <person name="Stock M."/>
            <person name="Gislard M."/>
            <person name="Lluch J."/>
            <person name="Milhes M."/>
            <person name="Lampietro C."/>
            <person name="Lopez Roques C."/>
            <person name="Donnadieu C."/>
            <person name="Du K."/>
            <person name="Schartl M."/>
            <person name="Guiguen Y."/>
        </authorList>
    </citation>
    <scope>NUCLEOTIDE SEQUENCE [LARGE SCALE GENOMIC DNA]</scope>
    <source>
        <strain evidence="2">Hh-F2</strain>
        <tissue evidence="2">Blood</tissue>
    </source>
</reference>
<gene>
    <name evidence="2" type="ORF">HHUSO_G21192</name>
</gene>
<evidence type="ECO:0000256" key="1">
    <source>
        <dbReference type="SAM" id="Phobius"/>
    </source>
</evidence>
<evidence type="ECO:0000313" key="2">
    <source>
        <dbReference type="EMBL" id="KAK6477640.1"/>
    </source>
</evidence>
<dbReference type="Proteomes" id="UP001369086">
    <property type="component" value="Unassembled WGS sequence"/>
</dbReference>
<name>A0ABR0YZM0_HUSHU</name>
<proteinExistence type="predicted"/>
<comment type="caution">
    <text evidence="2">The sequence shown here is derived from an EMBL/GenBank/DDBJ whole genome shotgun (WGS) entry which is preliminary data.</text>
</comment>
<feature type="transmembrane region" description="Helical" evidence="1">
    <location>
        <begin position="197"/>
        <end position="219"/>
    </location>
</feature>
<evidence type="ECO:0008006" key="4">
    <source>
        <dbReference type="Google" id="ProtNLM"/>
    </source>
</evidence>
<organism evidence="2 3">
    <name type="scientific">Huso huso</name>
    <name type="common">Beluga</name>
    <name type="synonym">Acipenser huso</name>
    <dbReference type="NCBI Taxonomy" id="61971"/>
    <lineage>
        <taxon>Eukaryota</taxon>
        <taxon>Metazoa</taxon>
        <taxon>Chordata</taxon>
        <taxon>Craniata</taxon>
        <taxon>Vertebrata</taxon>
        <taxon>Euteleostomi</taxon>
        <taxon>Actinopterygii</taxon>
        <taxon>Chondrostei</taxon>
        <taxon>Acipenseriformes</taxon>
        <taxon>Acipenseridae</taxon>
        <taxon>Huso</taxon>
    </lineage>
</organism>
<accession>A0ABR0YZM0</accession>
<keyword evidence="1" id="KW-0812">Transmembrane</keyword>
<sequence length="245" mass="26101">MAFKMSGVLSRSYACGLRLSLSLQDGTRAVTGPRNGFRFGLGTGLPQIRKAIRFRERATPLTPASGVGARIINQPPFSCKTVYNNHHRSTARVFNSPFAVFNNAVRVPAPLIFGSSSARRVVFWAGVLGLTVLGGTAASLHRSAVVAMAPKLTPVDLDSPASDWKEAKRDVCVSLCLSQCFSVSQSFSVCVSLCLSVSLSVSLSLSLCFFSALCLVFSLEDTCQALASASAICPDALDRSRAQRC</sequence>
<dbReference type="EMBL" id="JAHFZB010000020">
    <property type="protein sequence ID" value="KAK6477640.1"/>
    <property type="molecule type" value="Genomic_DNA"/>
</dbReference>
<evidence type="ECO:0000313" key="3">
    <source>
        <dbReference type="Proteomes" id="UP001369086"/>
    </source>
</evidence>
<keyword evidence="3" id="KW-1185">Reference proteome</keyword>
<protein>
    <recommendedName>
        <fullName evidence="4">Transmembrane protein</fullName>
    </recommendedName>
</protein>